<gene>
    <name evidence="2" type="ORF">AHMF7616_01700</name>
</gene>
<keyword evidence="3" id="KW-1185">Reference proteome</keyword>
<dbReference type="Pfam" id="PF12867">
    <property type="entry name" value="DinB_2"/>
    <property type="match status" value="1"/>
</dbReference>
<dbReference type="InterPro" id="IPR024775">
    <property type="entry name" value="DinB-like"/>
</dbReference>
<evidence type="ECO:0000259" key="1">
    <source>
        <dbReference type="Pfam" id="PF12867"/>
    </source>
</evidence>
<name>A0A369QFM6_9BACT</name>
<organism evidence="2 3">
    <name type="scientific">Adhaeribacter pallidiroseus</name>
    <dbReference type="NCBI Taxonomy" id="2072847"/>
    <lineage>
        <taxon>Bacteria</taxon>
        <taxon>Pseudomonadati</taxon>
        <taxon>Bacteroidota</taxon>
        <taxon>Cytophagia</taxon>
        <taxon>Cytophagales</taxon>
        <taxon>Hymenobacteraceae</taxon>
        <taxon>Adhaeribacter</taxon>
    </lineage>
</organism>
<dbReference type="SUPFAM" id="SSF109854">
    <property type="entry name" value="DinB/YfiT-like putative metalloenzymes"/>
    <property type="match status" value="1"/>
</dbReference>
<protein>
    <recommendedName>
        <fullName evidence="1">DinB-like domain-containing protein</fullName>
    </recommendedName>
</protein>
<dbReference type="Proteomes" id="UP000253919">
    <property type="component" value="Unassembled WGS sequence"/>
</dbReference>
<dbReference type="InterPro" id="IPR034660">
    <property type="entry name" value="DinB/YfiT-like"/>
</dbReference>
<dbReference type="RefSeq" id="WP_115372454.1">
    <property type="nucleotide sequence ID" value="NZ_QASA01000001.1"/>
</dbReference>
<sequence>MIAKAPLTEVAPFYHRYLEQIPEGDIITLLQQQAEKLKTSLQDLPLETQDFAYGPGKWTIKEVLGHLVDTERIMAYRALCIARGEQQSLPGFEENEYVAHAAFGERELGSLLQEYRWQRQSNLVLFQSFPAETLQRSGRANNSPATVRGLITVIAAHEFHHMQILKDRYLLS</sequence>
<comment type="caution">
    <text evidence="2">The sequence shown here is derived from an EMBL/GenBank/DDBJ whole genome shotgun (WGS) entry which is preliminary data.</text>
</comment>
<dbReference type="OrthoDB" id="9793216at2"/>
<dbReference type="AlphaFoldDB" id="A0A369QFM6"/>
<evidence type="ECO:0000313" key="3">
    <source>
        <dbReference type="Proteomes" id="UP000253919"/>
    </source>
</evidence>
<dbReference type="EMBL" id="QASA01000001">
    <property type="protein sequence ID" value="RDC63100.1"/>
    <property type="molecule type" value="Genomic_DNA"/>
</dbReference>
<accession>A0A369QFM6</accession>
<evidence type="ECO:0000313" key="2">
    <source>
        <dbReference type="EMBL" id="RDC63100.1"/>
    </source>
</evidence>
<dbReference type="Gene3D" id="1.20.120.450">
    <property type="entry name" value="dinb family like domain"/>
    <property type="match status" value="1"/>
</dbReference>
<feature type="domain" description="DinB-like" evidence="1">
    <location>
        <begin position="30"/>
        <end position="164"/>
    </location>
</feature>
<reference evidence="2 3" key="1">
    <citation type="submission" date="2018-04" db="EMBL/GenBank/DDBJ databases">
        <title>Adhaeribacter sp. HMF7616 genome sequencing and assembly.</title>
        <authorList>
            <person name="Kang H."/>
            <person name="Kang J."/>
            <person name="Cha I."/>
            <person name="Kim H."/>
            <person name="Joh K."/>
        </authorList>
    </citation>
    <scope>NUCLEOTIDE SEQUENCE [LARGE SCALE GENOMIC DNA]</scope>
    <source>
        <strain evidence="2 3">HMF7616</strain>
    </source>
</reference>
<proteinExistence type="predicted"/>